<dbReference type="Proteomes" id="UP000007029">
    <property type="component" value="Chromosome"/>
</dbReference>
<dbReference type="KEGG" id="rde:RD1_3360"/>
<evidence type="ECO:0000313" key="2">
    <source>
        <dbReference type="Proteomes" id="UP000007029"/>
    </source>
</evidence>
<dbReference type="AlphaFoldDB" id="Q163I7"/>
<dbReference type="EMBL" id="CP000362">
    <property type="protein sequence ID" value="ABG32856.1"/>
    <property type="molecule type" value="Genomic_DNA"/>
</dbReference>
<keyword evidence="2" id="KW-1185">Reference proteome</keyword>
<accession>Q163I7</accession>
<dbReference type="HOGENOM" id="CLU_3391126_0_0_5"/>
<gene>
    <name evidence="1" type="ordered locus">RD1_3360</name>
</gene>
<sequence length="32" mass="3319">MILDISGISSDALAAHYHASARAVAMADDHAH</sequence>
<proteinExistence type="predicted"/>
<reference evidence="1 2" key="1">
    <citation type="journal article" date="2007" name="J. Bacteriol.">
        <title>The complete genome sequence of Roseobacter denitrificans reveals a mixotrophic rather than photosynthetic metabolism.</title>
        <authorList>
            <person name="Swingley W.D."/>
            <person name="Sadekar S."/>
            <person name="Mastrian S.D."/>
            <person name="Matthies H.J."/>
            <person name="Hao J."/>
            <person name="Ramos H."/>
            <person name="Acharya C.R."/>
            <person name="Conrad A.L."/>
            <person name="Taylor H.L."/>
            <person name="Dejesa L.C."/>
            <person name="Shah M.K."/>
            <person name="O'huallachain M.E."/>
            <person name="Lince M.T."/>
            <person name="Blankenship R.E."/>
            <person name="Beatty J.T."/>
            <person name="Touchman J.W."/>
        </authorList>
    </citation>
    <scope>NUCLEOTIDE SEQUENCE [LARGE SCALE GENOMIC DNA]</scope>
    <source>
        <strain evidence="2">ATCC 33942 / OCh 114</strain>
    </source>
</reference>
<evidence type="ECO:0000313" key="1">
    <source>
        <dbReference type="EMBL" id="ABG32856.1"/>
    </source>
</evidence>
<protein>
    <submittedName>
        <fullName evidence="1">Uncharacterized protein</fullName>
    </submittedName>
</protein>
<name>Q163I7_ROSDO</name>
<organism evidence="1 2">
    <name type="scientific">Roseobacter denitrificans (strain ATCC 33942 / OCh 114)</name>
    <name type="common">Erythrobacter sp. (strain OCh 114)</name>
    <name type="synonym">Roseobacter denitrificans</name>
    <dbReference type="NCBI Taxonomy" id="375451"/>
    <lineage>
        <taxon>Bacteria</taxon>
        <taxon>Pseudomonadati</taxon>
        <taxon>Pseudomonadota</taxon>
        <taxon>Alphaproteobacteria</taxon>
        <taxon>Rhodobacterales</taxon>
        <taxon>Roseobacteraceae</taxon>
        <taxon>Roseobacter</taxon>
    </lineage>
</organism>